<feature type="region of interest" description="Disordered" evidence="1">
    <location>
        <begin position="1"/>
        <end position="27"/>
    </location>
</feature>
<evidence type="ECO:0000313" key="3">
    <source>
        <dbReference type="Proteomes" id="UP000240978"/>
    </source>
</evidence>
<feature type="compositionally biased region" description="Polar residues" evidence="1">
    <location>
        <begin position="14"/>
        <end position="27"/>
    </location>
</feature>
<name>A0A2P8GDW4_9BACT</name>
<dbReference type="EMBL" id="PYGK01000004">
    <property type="protein sequence ID" value="PSL32140.1"/>
    <property type="molecule type" value="Genomic_DNA"/>
</dbReference>
<evidence type="ECO:0000256" key="1">
    <source>
        <dbReference type="SAM" id="MobiDB-lite"/>
    </source>
</evidence>
<proteinExistence type="predicted"/>
<sequence length="98" mass="11033">MPWNDPGIKPRAANTRSATAGQMPRTYNSLHFSPPLAGCVFFGTMITAKDMVTAYTRHAPDVYQTYTRGIPDASRDKHEIYTTYTRRIHDASPLKDNT</sequence>
<dbReference type="AlphaFoldDB" id="A0A2P8GDW4"/>
<dbReference type="Proteomes" id="UP000240978">
    <property type="component" value="Unassembled WGS sequence"/>
</dbReference>
<protein>
    <submittedName>
        <fullName evidence="2">Uncharacterized protein</fullName>
    </submittedName>
</protein>
<reference evidence="2 3" key="1">
    <citation type="submission" date="2018-03" db="EMBL/GenBank/DDBJ databases">
        <title>Genomic Encyclopedia of Archaeal and Bacterial Type Strains, Phase II (KMG-II): from individual species to whole genera.</title>
        <authorList>
            <person name="Goeker M."/>
        </authorList>
    </citation>
    <scope>NUCLEOTIDE SEQUENCE [LARGE SCALE GENOMIC DNA]</scope>
    <source>
        <strain evidence="2 3">DSM 18107</strain>
    </source>
</reference>
<accession>A0A2P8GDW4</accession>
<organism evidence="2 3">
    <name type="scientific">Chitinophaga ginsengisoli</name>
    <dbReference type="NCBI Taxonomy" id="363837"/>
    <lineage>
        <taxon>Bacteria</taxon>
        <taxon>Pseudomonadati</taxon>
        <taxon>Bacteroidota</taxon>
        <taxon>Chitinophagia</taxon>
        <taxon>Chitinophagales</taxon>
        <taxon>Chitinophagaceae</taxon>
        <taxon>Chitinophaga</taxon>
    </lineage>
</organism>
<gene>
    <name evidence="2" type="ORF">CLV42_104443</name>
</gene>
<comment type="caution">
    <text evidence="2">The sequence shown here is derived from an EMBL/GenBank/DDBJ whole genome shotgun (WGS) entry which is preliminary data.</text>
</comment>
<keyword evidence="3" id="KW-1185">Reference proteome</keyword>
<evidence type="ECO:0000313" key="2">
    <source>
        <dbReference type="EMBL" id="PSL32140.1"/>
    </source>
</evidence>